<evidence type="ECO:0008006" key="3">
    <source>
        <dbReference type="Google" id="ProtNLM"/>
    </source>
</evidence>
<name>A0ABM8BBN6_9BIFI</name>
<accession>A0ABM8BBN6</accession>
<evidence type="ECO:0000313" key="1">
    <source>
        <dbReference type="EMBL" id="BDR54306.1"/>
    </source>
</evidence>
<organism evidence="1 2">
    <name type="scientific">Bombiscardovia apis</name>
    <dbReference type="NCBI Taxonomy" id="2932182"/>
    <lineage>
        <taxon>Bacteria</taxon>
        <taxon>Bacillati</taxon>
        <taxon>Actinomycetota</taxon>
        <taxon>Actinomycetes</taxon>
        <taxon>Bifidobacteriales</taxon>
        <taxon>Bifidobacteriaceae</taxon>
        <taxon>Bombiscardovia</taxon>
    </lineage>
</organism>
<dbReference type="Proteomes" id="UP001321748">
    <property type="component" value="Chromosome"/>
</dbReference>
<gene>
    <name evidence="1" type="ORF">KIMH_04170</name>
</gene>
<evidence type="ECO:0000313" key="2">
    <source>
        <dbReference type="Proteomes" id="UP001321748"/>
    </source>
</evidence>
<proteinExistence type="predicted"/>
<dbReference type="EMBL" id="AP026800">
    <property type="protein sequence ID" value="BDR54306.1"/>
    <property type="molecule type" value="Genomic_DNA"/>
</dbReference>
<protein>
    <recommendedName>
        <fullName evidence="3">Secreted protein</fullName>
    </recommendedName>
</protein>
<reference evidence="1 2" key="1">
    <citation type="journal article" date="2023" name="Microbiol. Spectr.">
        <title>Symbiosis of Carpenter Bees with Uncharacterized Lactic Acid Bacteria Showing NAD Auxotrophy.</title>
        <authorList>
            <person name="Kawasaki S."/>
            <person name="Ozawa K."/>
            <person name="Mori T."/>
            <person name="Yamamoto A."/>
            <person name="Ito M."/>
            <person name="Ohkuma M."/>
            <person name="Sakamoto M."/>
            <person name="Matsutani M."/>
        </authorList>
    </citation>
    <scope>NUCLEOTIDE SEQUENCE [LARGE SCALE GENOMIC DNA]</scope>
    <source>
        <strain evidence="1 2">KimH</strain>
    </source>
</reference>
<sequence length="60" mass="6055">MVAVALALAGPLVGERVKPSTVSELGVPPRVSWLRLSSWAGSACAGAAKLADPPPQDSES</sequence>
<keyword evidence="2" id="KW-1185">Reference proteome</keyword>